<evidence type="ECO:0000259" key="1">
    <source>
        <dbReference type="Pfam" id="PF00535"/>
    </source>
</evidence>
<dbReference type="Pfam" id="PF00535">
    <property type="entry name" value="Glycos_transf_2"/>
    <property type="match status" value="1"/>
</dbReference>
<dbReference type="EMBL" id="BLAY01000013">
    <property type="protein sequence ID" value="GET36484.1"/>
    <property type="molecule type" value="Genomic_DNA"/>
</dbReference>
<proteinExistence type="predicted"/>
<dbReference type="InterPro" id="IPR001173">
    <property type="entry name" value="Glyco_trans_2-like"/>
</dbReference>
<dbReference type="InterPro" id="IPR029044">
    <property type="entry name" value="Nucleotide-diphossugar_trans"/>
</dbReference>
<reference evidence="2" key="1">
    <citation type="submission" date="2019-10" db="EMBL/GenBank/DDBJ databases">
        <title>Draft genome sequece of Microseira wollei NIES-4236.</title>
        <authorList>
            <person name="Yamaguchi H."/>
            <person name="Suzuki S."/>
            <person name="Kawachi M."/>
        </authorList>
    </citation>
    <scope>NUCLEOTIDE SEQUENCE</scope>
    <source>
        <strain evidence="2">NIES-4236</strain>
    </source>
</reference>
<dbReference type="Gene3D" id="3.90.550.10">
    <property type="entry name" value="Spore Coat Polysaccharide Biosynthesis Protein SpsA, Chain A"/>
    <property type="match status" value="1"/>
</dbReference>
<accession>A0AAV3X348</accession>
<keyword evidence="3" id="KW-1185">Reference proteome</keyword>
<dbReference type="GO" id="GO:0016740">
    <property type="term" value="F:transferase activity"/>
    <property type="evidence" value="ECO:0007669"/>
    <property type="project" value="UniProtKB-KW"/>
</dbReference>
<dbReference type="PANTHER" id="PTHR22916">
    <property type="entry name" value="GLYCOSYLTRANSFERASE"/>
    <property type="match status" value="1"/>
</dbReference>
<name>A0AAV3X348_9CYAN</name>
<dbReference type="PANTHER" id="PTHR22916:SF56">
    <property type="entry name" value="GLYCOSYL TRANSFERASE"/>
    <property type="match status" value="1"/>
</dbReference>
<gene>
    <name evidence="2" type="ORF">MiSe_12350</name>
</gene>
<organism evidence="2 3">
    <name type="scientific">Microseira wollei NIES-4236</name>
    <dbReference type="NCBI Taxonomy" id="2530354"/>
    <lineage>
        <taxon>Bacteria</taxon>
        <taxon>Bacillati</taxon>
        <taxon>Cyanobacteriota</taxon>
        <taxon>Cyanophyceae</taxon>
        <taxon>Oscillatoriophycideae</taxon>
        <taxon>Aerosakkonematales</taxon>
        <taxon>Aerosakkonemataceae</taxon>
        <taxon>Microseira</taxon>
    </lineage>
</organism>
<protein>
    <submittedName>
        <fullName evidence="2">Glycosyl transferase family protein</fullName>
    </submittedName>
</protein>
<keyword evidence="2" id="KW-0808">Transferase</keyword>
<dbReference type="SUPFAM" id="SSF53448">
    <property type="entry name" value="Nucleotide-diphospho-sugar transferases"/>
    <property type="match status" value="1"/>
</dbReference>
<sequence>MITNDKPRVSIGLPIYNAEKFLRQAMDALLGQTFADFELIISDNGSTDGTEAICREYASKDSRIKYYKNETNLGAAKNFNRVFELSRGEYFKWASHDDICEPEYLERCVEVLDRNQAVVLCYPQANTIDEQGNWQKIYTQNLKILAEKPHERFYQLLETFGWYHGTQLYGLNRASVLKKTMLLGNYPHADRVLLSELAILGQFDEVPEFLFNRRVHPKVAQIENPTYKALAVWFDPKNKGKIMLPRWRRYWEFCHAVQRHELSADEKIRCYMAIVGRLFLSPGLTRRLTGMLQDGLQAAVRLVLKQIQQPTKIDGKSAVQIKEVGTGDPKVGAKTVTR</sequence>
<dbReference type="AlphaFoldDB" id="A0AAV3X348"/>
<dbReference type="RefSeq" id="WP_226576135.1">
    <property type="nucleotide sequence ID" value="NZ_BLAY01000013.1"/>
</dbReference>
<evidence type="ECO:0000313" key="3">
    <source>
        <dbReference type="Proteomes" id="UP001050975"/>
    </source>
</evidence>
<dbReference type="Proteomes" id="UP001050975">
    <property type="component" value="Unassembled WGS sequence"/>
</dbReference>
<feature type="domain" description="Glycosyltransferase 2-like" evidence="1">
    <location>
        <begin position="10"/>
        <end position="155"/>
    </location>
</feature>
<comment type="caution">
    <text evidence="2">The sequence shown here is derived from an EMBL/GenBank/DDBJ whole genome shotgun (WGS) entry which is preliminary data.</text>
</comment>
<evidence type="ECO:0000313" key="2">
    <source>
        <dbReference type="EMBL" id="GET36484.1"/>
    </source>
</evidence>
<dbReference type="CDD" id="cd00761">
    <property type="entry name" value="Glyco_tranf_GTA_type"/>
    <property type="match status" value="1"/>
</dbReference>